<gene>
    <name evidence="2" type="ORF">CYMTET_14218</name>
</gene>
<organism evidence="2 3">
    <name type="scientific">Cymbomonas tetramitiformis</name>
    <dbReference type="NCBI Taxonomy" id="36881"/>
    <lineage>
        <taxon>Eukaryota</taxon>
        <taxon>Viridiplantae</taxon>
        <taxon>Chlorophyta</taxon>
        <taxon>Pyramimonadophyceae</taxon>
        <taxon>Pyramimonadales</taxon>
        <taxon>Pyramimonadaceae</taxon>
        <taxon>Cymbomonas</taxon>
    </lineage>
</organism>
<dbReference type="Proteomes" id="UP001190700">
    <property type="component" value="Unassembled WGS sequence"/>
</dbReference>
<comment type="caution">
    <text evidence="2">The sequence shown here is derived from an EMBL/GenBank/DDBJ whole genome shotgun (WGS) entry which is preliminary data.</text>
</comment>
<dbReference type="EMBL" id="LGRX02005901">
    <property type="protein sequence ID" value="KAK3277796.1"/>
    <property type="molecule type" value="Genomic_DNA"/>
</dbReference>
<proteinExistence type="predicted"/>
<sequence length="320" mass="33091">MWLTSSLTLLFLNAQSVYGTSLTNLGGSGCTSSAPCSACYGDCDSDADCAGSLACFQRGGTETVPGCTSGGSGDISGYDYCYGTDITAVATSFVSSAASAIAGQLPNMYAFLDGTSGTCISDGGGDMYDCGNQINVMTASGTYYTTLAYRQSTTAYSAGSDITYVTYKASNVWLAAFSSPSRNLGAYYTSGNNGADGGGSKAYGYLGQSSAVSGYYGWYKQVYNAGDPSINELIITTDPSWAHSIGSSTDNGEHRLQKGNGGVSELYYLMWAGSSGYGYSTSYFTNAMNTFLSNVYTGATGMLRACARCQEAGRSLTAGS</sequence>
<dbReference type="AlphaFoldDB" id="A0AAE0GGS2"/>
<protein>
    <submittedName>
        <fullName evidence="2">Uncharacterized protein</fullName>
    </submittedName>
</protein>
<feature type="signal peptide" evidence="1">
    <location>
        <begin position="1"/>
        <end position="19"/>
    </location>
</feature>
<accession>A0AAE0GGS2</accession>
<reference evidence="2 3" key="1">
    <citation type="journal article" date="2015" name="Genome Biol. Evol.">
        <title>Comparative Genomics of a Bacterivorous Green Alga Reveals Evolutionary Causalities and Consequences of Phago-Mixotrophic Mode of Nutrition.</title>
        <authorList>
            <person name="Burns J.A."/>
            <person name="Paasch A."/>
            <person name="Narechania A."/>
            <person name="Kim E."/>
        </authorList>
    </citation>
    <scope>NUCLEOTIDE SEQUENCE [LARGE SCALE GENOMIC DNA]</scope>
    <source>
        <strain evidence="2 3">PLY_AMNH</strain>
    </source>
</reference>
<evidence type="ECO:0000313" key="2">
    <source>
        <dbReference type="EMBL" id="KAK3277796.1"/>
    </source>
</evidence>
<keyword evidence="1" id="KW-0732">Signal</keyword>
<feature type="chain" id="PRO_5042047287" evidence="1">
    <location>
        <begin position="20"/>
        <end position="320"/>
    </location>
</feature>
<evidence type="ECO:0000313" key="3">
    <source>
        <dbReference type="Proteomes" id="UP001190700"/>
    </source>
</evidence>
<keyword evidence="3" id="KW-1185">Reference proteome</keyword>
<evidence type="ECO:0000256" key="1">
    <source>
        <dbReference type="SAM" id="SignalP"/>
    </source>
</evidence>
<name>A0AAE0GGS2_9CHLO</name>